<dbReference type="PANTHER" id="PTHR43312:SF1">
    <property type="entry name" value="NADP-DEPENDENT OXIDOREDUCTASE DOMAIN-CONTAINING PROTEIN"/>
    <property type="match status" value="1"/>
</dbReference>
<dbReference type="AlphaFoldDB" id="A0A1T4WTE1"/>
<reference evidence="3" key="1">
    <citation type="submission" date="2017-02" db="EMBL/GenBank/DDBJ databases">
        <authorList>
            <person name="Varghese N."/>
            <person name="Submissions S."/>
        </authorList>
    </citation>
    <scope>NUCLEOTIDE SEQUENCE [LARGE SCALE GENOMIC DNA]</scope>
    <source>
        <strain evidence="3">ATCC 700200</strain>
    </source>
</reference>
<dbReference type="InterPro" id="IPR036812">
    <property type="entry name" value="NAD(P)_OxRdtase_dom_sf"/>
</dbReference>
<feature type="domain" description="NADP-dependent oxidoreductase" evidence="1">
    <location>
        <begin position="8"/>
        <end position="290"/>
    </location>
</feature>
<sequence length="373" mass="41703">MNLTRTAYGTWSGGKYMHFGEMLDDDRYIAMIRRAFDKGVRTFVTADVYGAGRADSMLGQALQCLPRDEYCLVGIVGHDFYTGLRSGAKGYPRFTDAGLHKPEQYESYLTMATEESLKRCQASKFDCLMLHNPDTIGYTSEDVWKAMAALKDKGLADRLGIAPGPANGFTLDMIDCFERFGDLVDWAMIILNPLEPWPGQHVLPAAKKHGVDILTRVVDYGGIFHDDVKPGHKFRDGDHRSFRPAGWVEHAGEKLEKIRHIADKHGLTMIQLACLWDLAQEPVKSVVPTLIQEAGEEAKSIESKLDELAALPVENILSPEEVEEIRQIGDNTGCMMLKGASQRHEGQEPRPDEWPMRPELLSLAGRWGLGNSW</sequence>
<gene>
    <name evidence="2" type="ORF">SAMN02745166_00651</name>
</gene>
<proteinExistence type="predicted"/>
<dbReference type="Pfam" id="PF00248">
    <property type="entry name" value="Aldo_ket_red"/>
    <property type="match status" value="1"/>
</dbReference>
<dbReference type="Proteomes" id="UP000190774">
    <property type="component" value="Unassembled WGS sequence"/>
</dbReference>
<dbReference type="InterPro" id="IPR053135">
    <property type="entry name" value="AKR2_Oxidoreductase"/>
</dbReference>
<organism evidence="2 3">
    <name type="scientific">Prosthecobacter debontii</name>
    <dbReference type="NCBI Taxonomy" id="48467"/>
    <lineage>
        <taxon>Bacteria</taxon>
        <taxon>Pseudomonadati</taxon>
        <taxon>Verrucomicrobiota</taxon>
        <taxon>Verrucomicrobiia</taxon>
        <taxon>Verrucomicrobiales</taxon>
        <taxon>Verrucomicrobiaceae</taxon>
        <taxon>Prosthecobacter</taxon>
    </lineage>
</organism>
<dbReference type="STRING" id="48467.SAMN02745166_00651"/>
<dbReference type="RefSeq" id="WP_078811866.1">
    <property type="nucleotide sequence ID" value="NZ_FUYE01000002.1"/>
</dbReference>
<dbReference type="PANTHER" id="PTHR43312">
    <property type="entry name" value="D-THREO-ALDOSE 1-DEHYDROGENASE"/>
    <property type="match status" value="1"/>
</dbReference>
<dbReference type="Gene3D" id="3.20.20.100">
    <property type="entry name" value="NADP-dependent oxidoreductase domain"/>
    <property type="match status" value="1"/>
</dbReference>
<evidence type="ECO:0000313" key="3">
    <source>
        <dbReference type="Proteomes" id="UP000190774"/>
    </source>
</evidence>
<evidence type="ECO:0000259" key="1">
    <source>
        <dbReference type="Pfam" id="PF00248"/>
    </source>
</evidence>
<evidence type="ECO:0000313" key="2">
    <source>
        <dbReference type="EMBL" id="SKA80549.1"/>
    </source>
</evidence>
<accession>A0A1T4WTE1</accession>
<dbReference type="SUPFAM" id="SSF51430">
    <property type="entry name" value="NAD(P)-linked oxidoreductase"/>
    <property type="match status" value="1"/>
</dbReference>
<dbReference type="EMBL" id="FUYE01000002">
    <property type="protein sequence ID" value="SKA80549.1"/>
    <property type="molecule type" value="Genomic_DNA"/>
</dbReference>
<keyword evidence="3" id="KW-1185">Reference proteome</keyword>
<protein>
    <submittedName>
        <fullName evidence="2">Predicted oxidoreductase</fullName>
    </submittedName>
</protein>
<dbReference type="InterPro" id="IPR023210">
    <property type="entry name" value="NADP_OxRdtase_dom"/>
</dbReference>
<dbReference type="OrthoDB" id="9773828at2"/>
<name>A0A1T4WTE1_9BACT</name>